<dbReference type="InterPro" id="IPR011051">
    <property type="entry name" value="RmlC_Cupin_sf"/>
</dbReference>
<dbReference type="SUPFAM" id="SSF51182">
    <property type="entry name" value="RmlC-like cupins"/>
    <property type="match status" value="1"/>
</dbReference>
<dbReference type="RefSeq" id="WP_090665386.1">
    <property type="nucleotide sequence ID" value="NZ_FMZX01000056.1"/>
</dbReference>
<evidence type="ECO:0008006" key="3">
    <source>
        <dbReference type="Google" id="ProtNLM"/>
    </source>
</evidence>
<sequence>MQYNPFGDERISWKVVEAIGARIHVLGTHARLGIADVLIRFEANRQGKLHRHVCDFTTFVLQGELRFWRPDGSLKEVRPTGHHVQIAAHGEPHCEGAGDRTAVVLFSFRGSTGDMIHYLDEDGAVAFRLGFPDFVAAQG</sequence>
<accession>A0A1G7DYV5</accession>
<name>A0A1G7DYV5_9PROT</name>
<dbReference type="InterPro" id="IPR014710">
    <property type="entry name" value="RmlC-like_jellyroll"/>
</dbReference>
<dbReference type="Gene3D" id="2.60.120.10">
    <property type="entry name" value="Jelly Rolls"/>
    <property type="match status" value="1"/>
</dbReference>
<proteinExistence type="predicted"/>
<evidence type="ECO:0000313" key="1">
    <source>
        <dbReference type="EMBL" id="SDE56614.1"/>
    </source>
</evidence>
<protein>
    <recommendedName>
        <fullName evidence="3">Cupin domain-containing protein</fullName>
    </recommendedName>
</protein>
<organism evidence="1 2">
    <name type="scientific">Belnapia rosea</name>
    <dbReference type="NCBI Taxonomy" id="938405"/>
    <lineage>
        <taxon>Bacteria</taxon>
        <taxon>Pseudomonadati</taxon>
        <taxon>Pseudomonadota</taxon>
        <taxon>Alphaproteobacteria</taxon>
        <taxon>Acetobacterales</taxon>
        <taxon>Roseomonadaceae</taxon>
        <taxon>Belnapia</taxon>
    </lineage>
</organism>
<gene>
    <name evidence="1" type="ORF">SAMN04487779_10568</name>
</gene>
<reference evidence="1 2" key="1">
    <citation type="submission" date="2016-10" db="EMBL/GenBank/DDBJ databases">
        <authorList>
            <person name="de Groot N.N."/>
        </authorList>
    </citation>
    <scope>NUCLEOTIDE SEQUENCE [LARGE SCALE GENOMIC DNA]</scope>
    <source>
        <strain evidence="1 2">CPCC 100156</strain>
    </source>
</reference>
<dbReference type="Proteomes" id="UP000198925">
    <property type="component" value="Unassembled WGS sequence"/>
</dbReference>
<evidence type="ECO:0000313" key="2">
    <source>
        <dbReference type="Proteomes" id="UP000198925"/>
    </source>
</evidence>
<dbReference type="AlphaFoldDB" id="A0A1G7DYV5"/>
<keyword evidence="2" id="KW-1185">Reference proteome</keyword>
<dbReference type="EMBL" id="FMZX01000056">
    <property type="protein sequence ID" value="SDE56614.1"/>
    <property type="molecule type" value="Genomic_DNA"/>
</dbReference>